<feature type="transmembrane region" description="Helical" evidence="6">
    <location>
        <begin position="344"/>
        <end position="361"/>
    </location>
</feature>
<feature type="transmembrane region" description="Helical" evidence="6">
    <location>
        <begin position="299"/>
        <end position="314"/>
    </location>
</feature>
<name>A0ABV3L7E6_9RHOB</name>
<protein>
    <submittedName>
        <fullName evidence="9">ComEC/Rec2 family competence protein</fullName>
    </submittedName>
</protein>
<proteinExistence type="predicted"/>
<dbReference type="Pfam" id="PF13567">
    <property type="entry name" value="DUF4131"/>
    <property type="match status" value="1"/>
</dbReference>
<evidence type="ECO:0000256" key="4">
    <source>
        <dbReference type="ARBA" id="ARBA00022989"/>
    </source>
</evidence>
<dbReference type="NCBIfam" id="TIGR00360">
    <property type="entry name" value="ComEC_N-term"/>
    <property type="match status" value="1"/>
</dbReference>
<feature type="transmembrane region" description="Helical" evidence="6">
    <location>
        <begin position="433"/>
        <end position="455"/>
    </location>
</feature>
<evidence type="ECO:0000259" key="8">
    <source>
        <dbReference type="Pfam" id="PF13567"/>
    </source>
</evidence>
<feature type="transmembrane region" description="Helical" evidence="6">
    <location>
        <begin position="69"/>
        <end position="88"/>
    </location>
</feature>
<dbReference type="Pfam" id="PF03772">
    <property type="entry name" value="Competence"/>
    <property type="match status" value="1"/>
</dbReference>
<feature type="transmembrane region" description="Helical" evidence="6">
    <location>
        <begin position="462"/>
        <end position="483"/>
    </location>
</feature>
<feature type="domain" description="DUF4131" evidence="8">
    <location>
        <begin position="39"/>
        <end position="196"/>
    </location>
</feature>
<dbReference type="PANTHER" id="PTHR30619:SF1">
    <property type="entry name" value="RECOMBINATION PROTEIN 2"/>
    <property type="match status" value="1"/>
</dbReference>
<feature type="transmembrane region" description="Helical" evidence="6">
    <location>
        <begin position="367"/>
        <end position="384"/>
    </location>
</feature>
<evidence type="ECO:0000256" key="2">
    <source>
        <dbReference type="ARBA" id="ARBA00022475"/>
    </source>
</evidence>
<evidence type="ECO:0000313" key="10">
    <source>
        <dbReference type="Proteomes" id="UP001553161"/>
    </source>
</evidence>
<keyword evidence="3 6" id="KW-0812">Transmembrane</keyword>
<evidence type="ECO:0000256" key="5">
    <source>
        <dbReference type="ARBA" id="ARBA00023136"/>
    </source>
</evidence>
<evidence type="ECO:0000313" key="9">
    <source>
        <dbReference type="EMBL" id="MEV8466288.1"/>
    </source>
</evidence>
<dbReference type="RefSeq" id="WP_366192093.1">
    <property type="nucleotide sequence ID" value="NZ_JBFBVU010000005.1"/>
</dbReference>
<dbReference type="Proteomes" id="UP001553161">
    <property type="component" value="Unassembled WGS sequence"/>
</dbReference>
<organism evidence="9 10">
    <name type="scientific">Meridianimarinicoccus marinus</name>
    <dbReference type="NCBI Taxonomy" id="3231483"/>
    <lineage>
        <taxon>Bacteria</taxon>
        <taxon>Pseudomonadati</taxon>
        <taxon>Pseudomonadota</taxon>
        <taxon>Alphaproteobacteria</taxon>
        <taxon>Rhodobacterales</taxon>
        <taxon>Paracoccaceae</taxon>
        <taxon>Meridianimarinicoccus</taxon>
    </lineage>
</organism>
<keyword evidence="2" id="KW-1003">Cell membrane</keyword>
<comment type="subcellular location">
    <subcellularLocation>
        <location evidence="1">Cell membrane</location>
        <topology evidence="1">Multi-pass membrane protein</topology>
    </subcellularLocation>
</comment>
<comment type="caution">
    <text evidence="9">The sequence shown here is derived from an EMBL/GenBank/DDBJ whole genome shotgun (WGS) entry which is preliminary data.</text>
</comment>
<feature type="transmembrane region" description="Helical" evidence="6">
    <location>
        <begin position="258"/>
        <end position="287"/>
    </location>
</feature>
<evidence type="ECO:0000256" key="1">
    <source>
        <dbReference type="ARBA" id="ARBA00004651"/>
    </source>
</evidence>
<evidence type="ECO:0000256" key="3">
    <source>
        <dbReference type="ARBA" id="ARBA00022692"/>
    </source>
</evidence>
<feature type="transmembrane region" description="Helical" evidence="6">
    <location>
        <begin position="489"/>
        <end position="508"/>
    </location>
</feature>
<sequence length="697" mass="73533">MTGNPIAAQIAAQRGHLFLWVPVAMAVGIGAYFAVPEEPSGLMLGVACTLGLLAAVLSRRGSETSGPLWAALALILLAFGWAGARAHLVAAPVLEFRFYGPIEGRIVQIDRSISDKLRLTLDQVTLGDLSHRRTPARVRISLHGLPHDVAPVTGLRVMTTGHLGPPSAPVEPGGFDFRRHAWFQQIGAVGYTRNPVLVVARPDAHSPAVWLGQVRLSLSARLQARIPGQAGAMAAAIVTGDRSALSRETMDAMRNSNLAHLLAISGLHVGLLTGVVFGAVRAAIALIPPLALRWPGKKIAAVCALLAAAGYLALSGGSVSTQRAFIMVAVMLAAVLADRRAITLRAVALAATIVLVLRPEALMGPGFQMSFAATTALVWTFGWLREIDLPRVWRPLRVIGTLVLSSAVAGLATAPFAAAHFNQIASYGLMANLLAVPVMGSMVAPAAVLAGLLGVMGLAQPALWIMGQGITWILAVADHVAGLQNALKFVPSPPASFLPVFALGALWLMLWRSRAAVIGLAVIGLAFGLWSRVERPFLLIAETGGLVGVMTEAGRALNKPRGDGYAALAWLENDGRNRDRIAAFDRAQENLDGKALRMPLGLGEMRWASGRKADCAQARVLVTPTSDIIGSCLILDPDALRKSGALAVWRRQDGWHVAAAKIRAGNRLWSHAGQKDAAQATQVVDAVRMALNAPPGQ</sequence>
<dbReference type="InterPro" id="IPR052159">
    <property type="entry name" value="Competence_DNA_uptake"/>
</dbReference>
<accession>A0ABV3L7E6</accession>
<dbReference type="EMBL" id="JBFBVU010000005">
    <property type="protein sequence ID" value="MEV8466288.1"/>
    <property type="molecule type" value="Genomic_DNA"/>
</dbReference>
<dbReference type="InterPro" id="IPR025405">
    <property type="entry name" value="DUF4131"/>
</dbReference>
<feature type="transmembrane region" description="Helical" evidence="6">
    <location>
        <begin position="515"/>
        <end position="533"/>
    </location>
</feature>
<keyword evidence="4 6" id="KW-1133">Transmembrane helix</keyword>
<reference evidence="9 10" key="1">
    <citation type="submission" date="2024-07" db="EMBL/GenBank/DDBJ databases">
        <authorList>
            <person name="Kang M."/>
        </authorList>
    </citation>
    <scope>NUCLEOTIDE SEQUENCE [LARGE SCALE GENOMIC DNA]</scope>
    <source>
        <strain evidence="9 10">DFM31</strain>
    </source>
</reference>
<evidence type="ECO:0000256" key="6">
    <source>
        <dbReference type="SAM" id="Phobius"/>
    </source>
</evidence>
<feature type="transmembrane region" description="Helical" evidence="6">
    <location>
        <begin position="17"/>
        <end position="35"/>
    </location>
</feature>
<feature type="domain" description="ComEC/Rec2-related protein" evidence="7">
    <location>
        <begin position="237"/>
        <end position="514"/>
    </location>
</feature>
<feature type="transmembrane region" description="Helical" evidence="6">
    <location>
        <begin position="396"/>
        <end position="421"/>
    </location>
</feature>
<keyword evidence="10" id="KW-1185">Reference proteome</keyword>
<keyword evidence="5 6" id="KW-0472">Membrane</keyword>
<evidence type="ECO:0000259" key="7">
    <source>
        <dbReference type="Pfam" id="PF03772"/>
    </source>
</evidence>
<gene>
    <name evidence="9" type="ORF">AB0T83_05755</name>
</gene>
<dbReference type="PANTHER" id="PTHR30619">
    <property type="entry name" value="DNA INTERNALIZATION/COMPETENCE PROTEIN COMEC/REC2"/>
    <property type="match status" value="1"/>
</dbReference>
<dbReference type="InterPro" id="IPR004477">
    <property type="entry name" value="ComEC_N"/>
</dbReference>